<dbReference type="InterPro" id="IPR036155">
    <property type="entry name" value="Crypto/Photolyase_N_sf"/>
</dbReference>
<name>A0A6C0BDD7_9ZZZZ</name>
<dbReference type="Pfam" id="PF00875">
    <property type="entry name" value="DNA_photolyase"/>
    <property type="match status" value="1"/>
</dbReference>
<dbReference type="SUPFAM" id="SSF48173">
    <property type="entry name" value="Cryptochrome/photolyase FAD-binding domain"/>
    <property type="match status" value="1"/>
</dbReference>
<dbReference type="PANTHER" id="PTHR11455">
    <property type="entry name" value="CRYPTOCHROME"/>
    <property type="match status" value="1"/>
</dbReference>
<evidence type="ECO:0000256" key="2">
    <source>
        <dbReference type="ARBA" id="ARBA00022630"/>
    </source>
</evidence>
<accession>A0A6C0BDD7</accession>
<evidence type="ECO:0000256" key="1">
    <source>
        <dbReference type="ARBA" id="ARBA00001974"/>
    </source>
</evidence>
<dbReference type="PROSITE" id="PS00394">
    <property type="entry name" value="DNA_PHOTOLYASES_1_1"/>
    <property type="match status" value="1"/>
</dbReference>
<dbReference type="InterPro" id="IPR018394">
    <property type="entry name" value="DNA_photolyase_1_CS_C"/>
</dbReference>
<dbReference type="GO" id="GO:0003677">
    <property type="term" value="F:DNA binding"/>
    <property type="evidence" value="ECO:0007669"/>
    <property type="project" value="TreeGrafter"/>
</dbReference>
<evidence type="ECO:0000256" key="4">
    <source>
        <dbReference type="ARBA" id="ARBA00022991"/>
    </source>
</evidence>
<evidence type="ECO:0000259" key="5">
    <source>
        <dbReference type="PROSITE" id="PS51645"/>
    </source>
</evidence>
<dbReference type="GO" id="GO:0071949">
    <property type="term" value="F:FAD binding"/>
    <property type="evidence" value="ECO:0007669"/>
    <property type="project" value="TreeGrafter"/>
</dbReference>
<protein>
    <recommendedName>
        <fullName evidence="5">Photolyase/cryptochrome alpha/beta domain-containing protein</fullName>
    </recommendedName>
</protein>
<proteinExistence type="predicted"/>
<reference evidence="6" key="1">
    <citation type="journal article" date="2020" name="Nature">
        <title>Giant virus diversity and host interactions through global metagenomics.</title>
        <authorList>
            <person name="Schulz F."/>
            <person name="Roux S."/>
            <person name="Paez-Espino D."/>
            <person name="Jungbluth S."/>
            <person name="Walsh D.A."/>
            <person name="Denef V.J."/>
            <person name="McMahon K.D."/>
            <person name="Konstantinidis K.T."/>
            <person name="Eloe-Fadrosh E.A."/>
            <person name="Kyrpides N.C."/>
            <person name="Woyke T."/>
        </authorList>
    </citation>
    <scope>NUCLEOTIDE SEQUENCE</scope>
    <source>
        <strain evidence="6">GVMAG-M-3300010160-60</strain>
    </source>
</reference>
<dbReference type="GO" id="GO:0006139">
    <property type="term" value="P:nucleobase-containing compound metabolic process"/>
    <property type="evidence" value="ECO:0007669"/>
    <property type="project" value="UniProtKB-ARBA"/>
</dbReference>
<organism evidence="6">
    <name type="scientific">viral metagenome</name>
    <dbReference type="NCBI Taxonomy" id="1070528"/>
    <lineage>
        <taxon>unclassified sequences</taxon>
        <taxon>metagenomes</taxon>
        <taxon>organismal metagenomes</taxon>
    </lineage>
</organism>
<dbReference type="PRINTS" id="PR00147">
    <property type="entry name" value="DNAPHOTLYASE"/>
</dbReference>
<dbReference type="InterPro" id="IPR014729">
    <property type="entry name" value="Rossmann-like_a/b/a_fold"/>
</dbReference>
<evidence type="ECO:0000313" key="6">
    <source>
        <dbReference type="EMBL" id="QHS90287.1"/>
    </source>
</evidence>
<dbReference type="InterPro" id="IPR002081">
    <property type="entry name" value="Cryptochrome/DNA_photolyase_1"/>
</dbReference>
<dbReference type="Gene3D" id="1.10.579.10">
    <property type="entry name" value="DNA Cyclobutane Dipyrimidine Photolyase, subunit A, domain 3"/>
    <property type="match status" value="1"/>
</dbReference>
<dbReference type="InterPro" id="IPR036134">
    <property type="entry name" value="Crypto/Photolyase_FAD-like_sf"/>
</dbReference>
<dbReference type="GO" id="GO:0003904">
    <property type="term" value="F:deoxyribodipyrimidine photo-lyase activity"/>
    <property type="evidence" value="ECO:0007669"/>
    <property type="project" value="TreeGrafter"/>
</dbReference>
<keyword evidence="4" id="KW-0157">Chromophore</keyword>
<dbReference type="Gene3D" id="3.40.50.620">
    <property type="entry name" value="HUPs"/>
    <property type="match status" value="1"/>
</dbReference>
<dbReference type="InterPro" id="IPR005101">
    <property type="entry name" value="Cryptochr/Photolyase_FAD-bd"/>
</dbReference>
<dbReference type="EMBL" id="MN739131">
    <property type="protein sequence ID" value="QHS90287.1"/>
    <property type="molecule type" value="Genomic_DNA"/>
</dbReference>
<comment type="cofactor">
    <cofactor evidence="1">
        <name>FAD</name>
        <dbReference type="ChEBI" id="CHEBI:57692"/>
    </cofactor>
</comment>
<evidence type="ECO:0000256" key="3">
    <source>
        <dbReference type="ARBA" id="ARBA00022827"/>
    </source>
</evidence>
<keyword evidence="2" id="KW-0285">Flavoprotein</keyword>
<dbReference type="PANTHER" id="PTHR11455:SF9">
    <property type="entry name" value="CRYPTOCHROME CIRCADIAN CLOCK 5 ISOFORM X1"/>
    <property type="match status" value="1"/>
</dbReference>
<dbReference type="Gene3D" id="1.25.40.80">
    <property type="match status" value="1"/>
</dbReference>
<dbReference type="InterPro" id="IPR006050">
    <property type="entry name" value="DNA_photolyase_N"/>
</dbReference>
<dbReference type="PROSITE" id="PS51645">
    <property type="entry name" value="PHR_CRY_ALPHA_BETA"/>
    <property type="match status" value="1"/>
</dbReference>
<keyword evidence="3" id="KW-0274">FAD</keyword>
<dbReference type="GO" id="GO:0006950">
    <property type="term" value="P:response to stress"/>
    <property type="evidence" value="ECO:0007669"/>
    <property type="project" value="UniProtKB-ARBA"/>
</dbReference>
<dbReference type="AlphaFoldDB" id="A0A6C0BDD7"/>
<dbReference type="Pfam" id="PF03441">
    <property type="entry name" value="FAD_binding_7"/>
    <property type="match status" value="1"/>
</dbReference>
<sequence>MYNKTIFIFHRSLRLEDNIGLIEALKNSEYVITIFILNTEQIGDKNKFRSINSISFMIEALISLNEQLEKKGSKLFVLCSKGLTQYELIDKILISDEDIEAVYTNKDYTKYSINRSNKMKKIVEDNECNYIECEDYLLHPMNSILNGSNEFYSVFTPFYKKAITMKVDECLSNKHKNYISKKYELIKTIDIDNIYKSCKLETNDITFLGNRKEGLKKIELIKNHKNYSDDRNKLFKETTKLSPYIKYGIVSIREVYHRIKELFGKKHDLIRQIYWREFYYNISFNRPDIFDGNSFRPKYDKIVWQNNPKFFKLWKEGNTGYPIVDAGMRELNETGYMHNRTRLIVSNFLVKQLFVDWRKGEKYFATKLIDYDPSVNNGNWQFSSGSGADAQPYFRMINPFTQGEKHDPDCIYIKKWIKELKDVPNEDIHNWNIEYKKYSVYLKPCKEYDFQKLKKDLKKIY</sequence>
<feature type="domain" description="Photolyase/cryptochrome alpha/beta" evidence="5">
    <location>
        <begin position="3"/>
        <end position="141"/>
    </location>
</feature>
<dbReference type="SUPFAM" id="SSF52425">
    <property type="entry name" value="Cryptochrome/photolyase, N-terminal domain"/>
    <property type="match status" value="1"/>
</dbReference>